<evidence type="ECO:0000256" key="12">
    <source>
        <dbReference type="PIRSR" id="PIRSR602081-1"/>
    </source>
</evidence>
<dbReference type="GO" id="GO:0003904">
    <property type="term" value="F:deoxyribodipyrimidine photo-lyase activity"/>
    <property type="evidence" value="ECO:0007669"/>
    <property type="project" value="UniProtKB-EC"/>
</dbReference>
<sequence length="479" mass="55492">MKNHLVWLRNDLRILDNPALSAACSQDDAVVTALFIATPGQWKAHDMSPRQGDFLMRNLLALQHALEDRGIPLFYHQCDDYAAAVKWLTGFCRQRRVSALFYNYQYEYNEQRRDRAVEHALEGHVVCQGFDDGVLLPPGSVVTGDGKMYKVYTPFRNAFIQRLSQDPPQCLPAPARRDNGEKLRAALEPFDYPRQETDEYPAGEEAALRRLREFCHHRLAEYPQARNQPSQDGTSRLSAYLTLGILSPSQCYHRLIAACPQTLEHADSEGFCWLNELIWRDFYRHIMVYYPDVCRHRPFIPWTRRVAWRRDDELLNAWRQGRTGFPIVDAAMRQMNDTGWMHNRLRMICASFLVKDLLIDWREGERYFMRRLIDGDLASNNGGWQWAASTGTDAAPYFRIFNPTTQGRKFDEQGRFIRRWLPELASVPDKFLHEPYLWPLAEQTGLDYPRPIVNHGQARQAALAAYQSAKAQGPASPRE</sequence>
<dbReference type="InterPro" id="IPR014729">
    <property type="entry name" value="Rossmann-like_a/b/a_fold"/>
</dbReference>
<dbReference type="GO" id="GO:0000719">
    <property type="term" value="P:photoreactive repair"/>
    <property type="evidence" value="ECO:0007669"/>
    <property type="project" value="UniProtKB-ARBA"/>
</dbReference>
<evidence type="ECO:0000256" key="8">
    <source>
        <dbReference type="ARBA" id="ARBA00031671"/>
    </source>
</evidence>
<name>A0AAU7QCU7_9GAMM</name>
<dbReference type="FunFam" id="1.10.579.10:FF:000003">
    <property type="entry name" value="Deoxyribodipyrimidine photo-lyase"/>
    <property type="match status" value="1"/>
</dbReference>
<dbReference type="Gene3D" id="1.10.579.10">
    <property type="entry name" value="DNA Cyclobutane Dipyrimidine Photolyase, subunit A, domain 3"/>
    <property type="match status" value="1"/>
</dbReference>
<comment type="catalytic activity">
    <reaction evidence="9">
        <text>cyclobutadipyrimidine (in DNA) = 2 pyrimidine residues (in DNA).</text>
        <dbReference type="EC" id="4.1.99.3"/>
    </reaction>
</comment>
<dbReference type="InterPro" id="IPR036134">
    <property type="entry name" value="Crypto/Photolyase_FAD-like_sf"/>
</dbReference>
<dbReference type="EMBL" id="CP157947">
    <property type="protein sequence ID" value="XBS70953.1"/>
    <property type="molecule type" value="Genomic_DNA"/>
</dbReference>
<dbReference type="PANTHER" id="PTHR11455:SF9">
    <property type="entry name" value="CRYPTOCHROME CIRCADIAN CLOCK 5 ISOFORM X1"/>
    <property type="match status" value="1"/>
</dbReference>
<organism evidence="16">
    <name type="scientific">Acerihabitans sp. KWT182</name>
    <dbReference type="NCBI Taxonomy" id="3157919"/>
    <lineage>
        <taxon>Bacteria</taxon>
        <taxon>Pseudomonadati</taxon>
        <taxon>Pseudomonadota</taxon>
        <taxon>Gammaproteobacteria</taxon>
        <taxon>Enterobacterales</taxon>
        <taxon>Pectobacteriaceae</taxon>
        <taxon>Acerihabitans</taxon>
    </lineage>
</organism>
<dbReference type="Gene3D" id="3.40.50.620">
    <property type="entry name" value="HUPs"/>
    <property type="match status" value="1"/>
</dbReference>
<dbReference type="InterPro" id="IPR002081">
    <property type="entry name" value="Cryptochrome/DNA_photolyase_1"/>
</dbReference>
<feature type="binding site" evidence="12">
    <location>
        <position position="273"/>
    </location>
    <ligand>
        <name>FAD</name>
        <dbReference type="ChEBI" id="CHEBI:57692"/>
    </ligand>
</feature>
<dbReference type="GO" id="GO:0003677">
    <property type="term" value="F:DNA binding"/>
    <property type="evidence" value="ECO:0007669"/>
    <property type="project" value="TreeGrafter"/>
</dbReference>
<protein>
    <recommendedName>
        <fullName evidence="4">Deoxyribodipyrimidine photo-lyase</fullName>
        <ecNumber evidence="3">4.1.99.3</ecNumber>
    </recommendedName>
    <alternativeName>
        <fullName evidence="8">DNA photolyase</fullName>
    </alternativeName>
    <alternativeName>
        <fullName evidence="11">Photoreactivating enzyme</fullName>
    </alternativeName>
</protein>
<dbReference type="PRINTS" id="PR00147">
    <property type="entry name" value="DNAPHOTLYASE"/>
</dbReference>
<comment type="function">
    <text evidence="10">Involved in repair of UV radiation-induced DNA damage. Catalyzes the light-dependent monomerization (300-600 nm) of cyclobutyl pyrimidine dimers (in cis-syn configuration), which are formed between adjacent bases on the same DNA strand upon exposure to ultraviolet radiation.</text>
</comment>
<evidence type="ECO:0000256" key="10">
    <source>
        <dbReference type="ARBA" id="ARBA00059220"/>
    </source>
</evidence>
<dbReference type="PROSITE" id="PS51645">
    <property type="entry name" value="PHR_CRY_ALPHA_BETA"/>
    <property type="match status" value="1"/>
</dbReference>
<feature type="site" description="Electron transfer via tryptophanyl radical" evidence="13">
    <location>
        <position position="384"/>
    </location>
</feature>
<evidence type="ECO:0000313" key="16">
    <source>
        <dbReference type="EMBL" id="XBS70953.1"/>
    </source>
</evidence>
<dbReference type="PROSITE" id="PS00394">
    <property type="entry name" value="DNA_PHOTOLYASES_1_1"/>
    <property type="match status" value="1"/>
</dbReference>
<dbReference type="InterPro" id="IPR005101">
    <property type="entry name" value="Cryptochr/Photolyase_FAD-bd"/>
</dbReference>
<dbReference type="NCBIfam" id="NF007955">
    <property type="entry name" value="PRK10674.1"/>
    <property type="match status" value="1"/>
</dbReference>
<dbReference type="Pfam" id="PF00875">
    <property type="entry name" value="DNA_photolyase"/>
    <property type="match status" value="1"/>
</dbReference>
<dbReference type="Pfam" id="PF03441">
    <property type="entry name" value="FAD_binding_7"/>
    <property type="match status" value="1"/>
</dbReference>
<evidence type="ECO:0000256" key="4">
    <source>
        <dbReference type="ARBA" id="ARBA00014046"/>
    </source>
</evidence>
<evidence type="ECO:0000256" key="7">
    <source>
        <dbReference type="ARBA" id="ARBA00022991"/>
    </source>
</evidence>
<evidence type="ECO:0000256" key="9">
    <source>
        <dbReference type="ARBA" id="ARBA00033999"/>
    </source>
</evidence>
<evidence type="ECO:0000256" key="11">
    <source>
        <dbReference type="ARBA" id="ARBA00083107"/>
    </source>
</evidence>
<dbReference type="SUPFAM" id="SSF52425">
    <property type="entry name" value="Cryptochrome/photolyase, N-terminal domain"/>
    <property type="match status" value="1"/>
</dbReference>
<dbReference type="InterPro" id="IPR006050">
    <property type="entry name" value="DNA_photolyase_N"/>
</dbReference>
<dbReference type="GO" id="GO:0071949">
    <property type="term" value="F:FAD binding"/>
    <property type="evidence" value="ECO:0007669"/>
    <property type="project" value="TreeGrafter"/>
</dbReference>
<keyword evidence="6 12" id="KW-0274">FAD</keyword>
<feature type="site" description="Electron transfer via tryptophanyl radical" evidence="13">
    <location>
        <position position="361"/>
    </location>
</feature>
<comment type="cofactor">
    <cofactor evidence="12">
        <name>FAD</name>
        <dbReference type="ChEBI" id="CHEBI:57692"/>
    </cofactor>
    <text evidence="12">Binds 1 FAD per subunit.</text>
</comment>
<feature type="domain" description="Photolyase/cryptochrome alpha/beta" evidence="15">
    <location>
        <begin position="2"/>
        <end position="135"/>
    </location>
</feature>
<comment type="similarity">
    <text evidence="2">Belongs to the DNA photolyase class-1 family.</text>
</comment>
<dbReference type="SUPFAM" id="SSF48173">
    <property type="entry name" value="Cryptochrome/photolyase FAD-binding domain"/>
    <property type="match status" value="1"/>
</dbReference>
<feature type="binding site" evidence="12">
    <location>
        <begin position="374"/>
        <end position="376"/>
    </location>
    <ligand>
        <name>FAD</name>
        <dbReference type="ChEBI" id="CHEBI:57692"/>
    </ligand>
</feature>
<keyword evidence="5 12" id="KW-0285">Flavoprotein</keyword>
<evidence type="ECO:0000256" key="5">
    <source>
        <dbReference type="ARBA" id="ARBA00022630"/>
    </source>
</evidence>
<feature type="site" description="Electron transfer via tryptophanyl radical" evidence="13">
    <location>
        <position position="308"/>
    </location>
</feature>
<accession>A0AAU7QCU7</accession>
<comment type="cofactor">
    <cofactor evidence="1">
        <name>(6R)-5,10-methylene-5,6,7,8-tetrahydrofolate</name>
        <dbReference type="ChEBI" id="CHEBI:15636"/>
    </cofactor>
</comment>
<feature type="binding site" evidence="12">
    <location>
        <begin position="234"/>
        <end position="238"/>
    </location>
    <ligand>
        <name>FAD</name>
        <dbReference type="ChEBI" id="CHEBI:57692"/>
    </ligand>
</feature>
<dbReference type="Gene3D" id="1.25.40.80">
    <property type="match status" value="1"/>
</dbReference>
<reference evidence="16" key="1">
    <citation type="submission" date="2024-06" db="EMBL/GenBank/DDBJ databases">
        <authorList>
            <person name="Coelho C."/>
            <person name="Bento M."/>
            <person name="Garcia E."/>
            <person name="Camelo A."/>
            <person name="Brandao I."/>
            <person name="Espirito Santo C."/>
            <person name="Trovao J."/>
            <person name="Verissimo A."/>
            <person name="Costa J."/>
            <person name="Tiago I."/>
        </authorList>
    </citation>
    <scope>NUCLEOTIDE SEQUENCE</scope>
    <source>
        <strain evidence="16">KWT182</strain>
    </source>
</reference>
<gene>
    <name evidence="16" type="primary">phrB</name>
    <name evidence="16" type="ORF">ABK905_07910</name>
</gene>
<evidence type="ECO:0000256" key="3">
    <source>
        <dbReference type="ARBA" id="ARBA00013149"/>
    </source>
</evidence>
<evidence type="ECO:0000256" key="13">
    <source>
        <dbReference type="PIRSR" id="PIRSR602081-2"/>
    </source>
</evidence>
<keyword evidence="16" id="KW-0456">Lyase</keyword>
<dbReference type="InterPro" id="IPR018394">
    <property type="entry name" value="DNA_photolyase_1_CS_C"/>
</dbReference>
<feature type="binding site" evidence="12">
    <location>
        <position position="222"/>
    </location>
    <ligand>
        <name>FAD</name>
        <dbReference type="ChEBI" id="CHEBI:57692"/>
    </ligand>
</feature>
<evidence type="ECO:0000256" key="1">
    <source>
        <dbReference type="ARBA" id="ARBA00001932"/>
    </source>
</evidence>
<evidence type="ECO:0000256" key="14">
    <source>
        <dbReference type="RuleBase" id="RU004182"/>
    </source>
</evidence>
<evidence type="ECO:0000256" key="6">
    <source>
        <dbReference type="ARBA" id="ARBA00022827"/>
    </source>
</evidence>
<feature type="binding site" evidence="12">
    <location>
        <begin position="276"/>
        <end position="283"/>
    </location>
    <ligand>
        <name>FAD</name>
        <dbReference type="ChEBI" id="CHEBI:57692"/>
    </ligand>
</feature>
<evidence type="ECO:0000256" key="2">
    <source>
        <dbReference type="ARBA" id="ARBA00005862"/>
    </source>
</evidence>
<keyword evidence="7 14" id="KW-0157">Chromophore</keyword>
<dbReference type="InterPro" id="IPR036155">
    <property type="entry name" value="Crypto/Photolyase_N_sf"/>
</dbReference>
<dbReference type="EC" id="4.1.99.3" evidence="3"/>
<evidence type="ECO:0000259" key="15">
    <source>
        <dbReference type="PROSITE" id="PS51645"/>
    </source>
</evidence>
<dbReference type="GO" id="GO:0009416">
    <property type="term" value="P:response to light stimulus"/>
    <property type="evidence" value="ECO:0007669"/>
    <property type="project" value="TreeGrafter"/>
</dbReference>
<dbReference type="PROSITE" id="PS00691">
    <property type="entry name" value="DNA_PHOTOLYASES_1_2"/>
    <property type="match status" value="1"/>
</dbReference>
<dbReference type="PANTHER" id="PTHR11455">
    <property type="entry name" value="CRYPTOCHROME"/>
    <property type="match status" value="1"/>
</dbReference>
<proteinExistence type="inferred from homology"/>
<comment type="similarity">
    <text evidence="14">Belongs to the DNA photolyase family.</text>
</comment>
<dbReference type="AlphaFoldDB" id="A0AAU7QCU7"/>